<dbReference type="Pfam" id="PF08241">
    <property type="entry name" value="Methyltransf_11"/>
    <property type="match status" value="1"/>
</dbReference>
<keyword evidence="3" id="KW-1185">Reference proteome</keyword>
<gene>
    <name evidence="2" type="ORF">SAMN04488541_1004148</name>
</gene>
<evidence type="ECO:0000313" key="3">
    <source>
        <dbReference type="Proteomes" id="UP000199513"/>
    </source>
</evidence>
<sequence length="256" mass="29637">MFKTSEITSYEIPSDNVLNNRLFFAYLEAAKCVKGNLLEVGCGTGKGIEVFAPLCENYTAIDKNTALLTHLSSKYPQYKFIDAFIPPFKDIQSDSMDSLVTLQVIEHIQDDHYFLREIIRVLKTGEKAVIATPNKKMSLTRNPWHVREYTADEMFTLLGKYFTKVELKGVKGSDKVMEYHEQNRRSVQKITRYDIFNLQYRLPRQLLQIPYDILNRLNRNKLMQEDNTLVSSIGLQDFSLSDKPEECLDLFAVVEK</sequence>
<dbReference type="GO" id="GO:0032259">
    <property type="term" value="P:methylation"/>
    <property type="evidence" value="ECO:0007669"/>
    <property type="project" value="UniProtKB-KW"/>
</dbReference>
<organism evidence="2 3">
    <name type="scientific">Thermoflexibacter ruber</name>
    <dbReference type="NCBI Taxonomy" id="1003"/>
    <lineage>
        <taxon>Bacteria</taxon>
        <taxon>Pseudomonadati</taxon>
        <taxon>Bacteroidota</taxon>
        <taxon>Cytophagia</taxon>
        <taxon>Cytophagales</taxon>
        <taxon>Thermoflexibacteraceae</taxon>
        <taxon>Thermoflexibacter</taxon>
    </lineage>
</organism>
<keyword evidence="2" id="KW-0489">Methyltransferase</keyword>
<dbReference type="OrthoDB" id="3896938at2"/>
<dbReference type="AlphaFoldDB" id="A0A1I2C9B3"/>
<evidence type="ECO:0000313" key="2">
    <source>
        <dbReference type="EMBL" id="SFE64785.1"/>
    </source>
</evidence>
<proteinExistence type="predicted"/>
<evidence type="ECO:0000259" key="1">
    <source>
        <dbReference type="Pfam" id="PF08241"/>
    </source>
</evidence>
<dbReference type="InterPro" id="IPR029063">
    <property type="entry name" value="SAM-dependent_MTases_sf"/>
</dbReference>
<dbReference type="SUPFAM" id="SSF53335">
    <property type="entry name" value="S-adenosyl-L-methionine-dependent methyltransferases"/>
    <property type="match status" value="1"/>
</dbReference>
<dbReference type="Proteomes" id="UP000199513">
    <property type="component" value="Unassembled WGS sequence"/>
</dbReference>
<dbReference type="InterPro" id="IPR013216">
    <property type="entry name" value="Methyltransf_11"/>
</dbReference>
<feature type="domain" description="Methyltransferase type 11" evidence="1">
    <location>
        <begin position="38"/>
        <end position="128"/>
    </location>
</feature>
<dbReference type="RefSeq" id="WP_091540150.1">
    <property type="nucleotide sequence ID" value="NZ_FONY01000004.1"/>
</dbReference>
<keyword evidence="2" id="KW-0808">Transferase</keyword>
<dbReference type="EMBL" id="FONY01000004">
    <property type="protein sequence ID" value="SFE64785.1"/>
    <property type="molecule type" value="Genomic_DNA"/>
</dbReference>
<dbReference type="STRING" id="1003.SAMN04488541_1004148"/>
<reference evidence="2 3" key="1">
    <citation type="submission" date="2016-10" db="EMBL/GenBank/DDBJ databases">
        <authorList>
            <person name="de Groot N.N."/>
        </authorList>
    </citation>
    <scope>NUCLEOTIDE SEQUENCE [LARGE SCALE GENOMIC DNA]</scope>
    <source>
        <strain>GEY</strain>
        <strain evidence="3">DSM 9560</strain>
    </source>
</reference>
<dbReference type="CDD" id="cd02440">
    <property type="entry name" value="AdoMet_MTases"/>
    <property type="match status" value="1"/>
</dbReference>
<protein>
    <submittedName>
        <fullName evidence="2">Methyltransferase domain-containing protein</fullName>
    </submittedName>
</protein>
<name>A0A1I2C9B3_9BACT</name>
<accession>A0A1I2C9B3</accession>
<dbReference type="GO" id="GO:0008757">
    <property type="term" value="F:S-adenosylmethionine-dependent methyltransferase activity"/>
    <property type="evidence" value="ECO:0007669"/>
    <property type="project" value="InterPro"/>
</dbReference>
<dbReference type="Gene3D" id="3.40.50.150">
    <property type="entry name" value="Vaccinia Virus protein VP39"/>
    <property type="match status" value="1"/>
</dbReference>